<gene>
    <name evidence="1" type="ORF">EPI11_04725</name>
</gene>
<dbReference type="AlphaFoldDB" id="A0A444HE99"/>
<reference evidence="1 2" key="1">
    <citation type="submission" date="2019-01" db="EMBL/GenBank/DDBJ databases">
        <title>Flavobacterium sp. nov.,isolated from freshwater.</title>
        <authorList>
            <person name="Zhang R."/>
            <person name="Du Z.-J."/>
        </authorList>
    </citation>
    <scope>NUCLEOTIDE SEQUENCE [LARGE SCALE GENOMIC DNA]</scope>
    <source>
        <strain evidence="1 2">1E403</strain>
    </source>
</reference>
<comment type="caution">
    <text evidence="1">The sequence shown here is derived from an EMBL/GenBank/DDBJ whole genome shotgun (WGS) entry which is preliminary data.</text>
</comment>
<evidence type="ECO:0000313" key="1">
    <source>
        <dbReference type="EMBL" id="RWX02526.1"/>
    </source>
</evidence>
<sequence length="160" mass="17687">MKKRVLTFLCIVFLLTACNQSKKEEYKSGASVKEITIDGLKNELIKLKEGKSGFDVTGITSNGTDCIYFINNGDTFTIEFEAMTADQVPFLKKLKAFAATNGFKTLKTASKKKPLYETDEFAPVICILTNTSLDETVVIAEKIQTQVFGNSKSTTYDVVP</sequence>
<accession>A0A444HE99</accession>
<keyword evidence="2" id="KW-1185">Reference proteome</keyword>
<protein>
    <recommendedName>
        <fullName evidence="3">Lipoprotein</fullName>
    </recommendedName>
</protein>
<dbReference type="PROSITE" id="PS51257">
    <property type="entry name" value="PROKAR_LIPOPROTEIN"/>
    <property type="match status" value="1"/>
</dbReference>
<dbReference type="Proteomes" id="UP000287527">
    <property type="component" value="Unassembled WGS sequence"/>
</dbReference>
<dbReference type="EMBL" id="SBII01000002">
    <property type="protein sequence ID" value="RWX02526.1"/>
    <property type="molecule type" value="Genomic_DNA"/>
</dbReference>
<organism evidence="1 2">
    <name type="scientific">Flavobacterium cerinum</name>
    <dbReference type="NCBI Taxonomy" id="2502784"/>
    <lineage>
        <taxon>Bacteria</taxon>
        <taxon>Pseudomonadati</taxon>
        <taxon>Bacteroidota</taxon>
        <taxon>Flavobacteriia</taxon>
        <taxon>Flavobacteriales</taxon>
        <taxon>Flavobacteriaceae</taxon>
        <taxon>Flavobacterium</taxon>
    </lineage>
</organism>
<dbReference type="RefSeq" id="WP_128388798.1">
    <property type="nucleotide sequence ID" value="NZ_SBII01000002.1"/>
</dbReference>
<evidence type="ECO:0000313" key="2">
    <source>
        <dbReference type="Proteomes" id="UP000287527"/>
    </source>
</evidence>
<dbReference type="OrthoDB" id="1028171at2"/>
<evidence type="ECO:0008006" key="3">
    <source>
        <dbReference type="Google" id="ProtNLM"/>
    </source>
</evidence>
<name>A0A444HE99_9FLAO</name>
<proteinExistence type="predicted"/>